<dbReference type="InterPro" id="IPR023057">
    <property type="entry name" value="GlnE"/>
</dbReference>
<dbReference type="HAMAP" id="MF_00802">
    <property type="entry name" value="GlnE"/>
    <property type="match status" value="1"/>
</dbReference>
<dbReference type="PANTHER" id="PTHR30621:SF0">
    <property type="entry name" value="BIFUNCTIONAL GLUTAMINE SYNTHETASE ADENYLYLTRANSFERASE_ADENYLYL-REMOVING ENZYME"/>
    <property type="match status" value="1"/>
</dbReference>
<dbReference type="Pfam" id="PF08335">
    <property type="entry name" value="GlnD_UR_UTase"/>
    <property type="match status" value="2"/>
</dbReference>
<feature type="region of interest" description="Adenylyl removase" evidence="7">
    <location>
        <begin position="1"/>
        <end position="478"/>
    </location>
</feature>
<feature type="region of interest" description="Adenylyl transferase" evidence="7">
    <location>
        <begin position="485"/>
        <end position="1004"/>
    </location>
</feature>
<evidence type="ECO:0000313" key="10">
    <source>
        <dbReference type="EMBL" id="OXS99645.1"/>
    </source>
</evidence>
<evidence type="ECO:0000259" key="8">
    <source>
        <dbReference type="Pfam" id="PF03710"/>
    </source>
</evidence>
<dbReference type="GO" id="GO:0008882">
    <property type="term" value="F:[glutamate-ammonia-ligase] adenylyltransferase activity"/>
    <property type="evidence" value="ECO:0007669"/>
    <property type="project" value="UniProtKB-UniRule"/>
</dbReference>
<proteinExistence type="inferred from homology"/>
<dbReference type="Gene3D" id="3.30.460.10">
    <property type="entry name" value="Beta Polymerase, domain 2"/>
    <property type="match status" value="2"/>
</dbReference>
<dbReference type="RefSeq" id="WP_094078433.1">
    <property type="nucleotide sequence ID" value="NZ_NBYO01000003.1"/>
</dbReference>
<comment type="catalytic activity">
    <reaction evidence="7">
        <text>[glutamine synthetase]-L-tyrosine + ATP = [glutamine synthetase]-O(4)-(5'-adenylyl)-L-tyrosine + diphosphate</text>
        <dbReference type="Rhea" id="RHEA:18589"/>
        <dbReference type="Rhea" id="RHEA-COMP:10660"/>
        <dbReference type="Rhea" id="RHEA-COMP:10661"/>
        <dbReference type="ChEBI" id="CHEBI:30616"/>
        <dbReference type="ChEBI" id="CHEBI:33019"/>
        <dbReference type="ChEBI" id="CHEBI:46858"/>
        <dbReference type="ChEBI" id="CHEBI:83624"/>
        <dbReference type="EC" id="2.7.7.42"/>
    </reaction>
</comment>
<dbReference type="GO" id="GO:0005829">
    <property type="term" value="C:cytosol"/>
    <property type="evidence" value="ECO:0007669"/>
    <property type="project" value="TreeGrafter"/>
</dbReference>
<dbReference type="SUPFAM" id="SSF81301">
    <property type="entry name" value="Nucleotidyltransferase"/>
    <property type="match status" value="2"/>
</dbReference>
<dbReference type="Proteomes" id="UP000215405">
    <property type="component" value="Unassembled WGS sequence"/>
</dbReference>
<dbReference type="GO" id="GO:0000820">
    <property type="term" value="P:regulation of glutamine family amino acid metabolic process"/>
    <property type="evidence" value="ECO:0007669"/>
    <property type="project" value="UniProtKB-UniRule"/>
</dbReference>
<comment type="function">
    <text evidence="7">Involved in the regulation of glutamine synthetase GlnA, a key enzyme in the process to assimilate ammonia. When cellular nitrogen levels are high, the C-terminal adenylyl transferase (AT) inactivates GlnA by covalent transfer of an adenylyl group from ATP to specific tyrosine residue of GlnA, thus reducing its activity. Conversely, when nitrogen levels are low, the N-terminal adenylyl removase (AR) activates GlnA by removing the adenylyl group by phosphorolysis, increasing its activity. The regulatory region of GlnE binds the signal transduction protein PII (GlnB) which indicates the nitrogen status of the cell.</text>
</comment>
<feature type="domain" description="PII-uridylyltransferase/Glutamine-synthetase adenylyltransferase" evidence="9">
    <location>
        <begin position="334"/>
        <end position="474"/>
    </location>
</feature>
<dbReference type="Gene3D" id="1.20.120.1510">
    <property type="match status" value="1"/>
</dbReference>
<gene>
    <name evidence="7" type="primary">glnE</name>
    <name evidence="10" type="ORF">B7H23_14845</name>
</gene>
<sequence length="1004" mass="109973">MIDGSKDRPEGTAARAIGSLPVSSIPPALDDMRAAEWLKDLSKAANGEDTQALFTRLDEDDMARAFIGGVLDLSPFLRSALLRRPNIAARLFDDGLDALVDKEIAAIEALGGSDDLSEKDLGAALRRHKLNAHVAIAIADIAAGGAAAVSVEHLTRLAESVLQTTARYLCRDLHRQGFLAPGDAERPEADSGLIILGMGKLGGRELNFSSDIDLIVFYDPDAAGVARREGLAEAVVKQVRRLVRLLSDRTAEGYVFRTDLRLRPDPGATPLAIAVGAGLQYYESRGQNWERAAMIKARAVAGDIEAGEAFLAELRPFVWRRYLDFAAIADIRAIKRQIASHKGGTAIVVAGHNVKLGRGGIREIEFFVQTQQLIAGGRVDDLRGRSTTRMLAELAGHQWIAEQTRDELIADYWFLRDVEHAIQMVADEQTHSLPREEEGLARVLHLMGFRTLEDFSERFLRTLERVDTHFAALFAEDDDGQGDLADHLVFTGDQDDPDTLDRLMQLGFTRPTDISRIVRAWHTGRYRALRATSARQMLTTMQPNLFRALAATGRPDETLMYLDEMLAGLPAGLPLFSVLSGNPQILSLLTTILATAPRMAMTISKRPHVFDALVDRDRLSLVPDRESLAARLDPFLAQSRDHEDRLDRLRIFAVEQRFMVSARLLTGAIDAAEAGECFTTLADLLLIRTLEPVRALFAEKHGEVPGGRVAILGMGRLGSREMTAGSDLDIIFLYDHAEGASQSDGPRPLDAPTWFTRLSQRLVAAVSAPTAEGVLYEMDLRLRPSGNQGPLATSLRAFQSYQQNGAAIWEKMALSRGRVVCGDEGIAEEIEAIIESSLDKVGEPSSVRDEAGKMRLRIADAKPPEGSFDVKLASGGLIDLEFIAQIAKLTKSLDSYSFSIVGTRPILTSLSSAYVSHAEREALLGAYDLMTMLLQILRICLDRDFDPQTAPQGFVELLCKRTNAPDLGVLGSQLQDARTAVRTIFDRLTGIHREDETESSASPP</sequence>
<evidence type="ECO:0000256" key="3">
    <source>
        <dbReference type="ARBA" id="ARBA00022741"/>
    </source>
</evidence>
<accession>A0A231UWE3</accession>
<keyword evidence="2 7" id="KW-0548">Nucleotidyltransferase</keyword>
<keyword evidence="4 7" id="KW-0067">ATP-binding</keyword>
<name>A0A231UWE3_9HYPH</name>
<feature type="domain" description="PII-uridylyltransferase/Glutamine-synthetase adenylyltransferase" evidence="9">
    <location>
        <begin position="868"/>
        <end position="944"/>
    </location>
</feature>
<evidence type="ECO:0000256" key="7">
    <source>
        <dbReference type="HAMAP-Rule" id="MF_00802"/>
    </source>
</evidence>
<protein>
    <recommendedName>
        <fullName evidence="7">Bifunctional glutamine synthetase adenylyltransferase/adenylyl-removing enzyme</fullName>
    </recommendedName>
    <alternativeName>
        <fullName evidence="7">ATP:glutamine synthetase adenylyltransferase</fullName>
    </alternativeName>
    <alternativeName>
        <fullName evidence="7">ATase</fullName>
    </alternativeName>
    <domain>
        <recommendedName>
            <fullName evidence="7">Glutamine synthetase adenylyl-L-tyrosine phosphorylase</fullName>
            <ecNumber evidence="7">2.7.7.89</ecNumber>
        </recommendedName>
        <alternativeName>
            <fullName evidence="7">Adenylyl removase</fullName>
            <shortName evidence="7">AR</shortName>
            <shortName evidence="7">AT-N</shortName>
        </alternativeName>
    </domain>
    <domain>
        <recommendedName>
            <fullName evidence="7">Glutamine synthetase adenylyl transferase</fullName>
            <ecNumber evidence="7">2.7.7.42</ecNumber>
        </recommendedName>
        <alternativeName>
            <fullName evidence="7">Adenylyl transferase</fullName>
            <shortName evidence="7">AT</shortName>
            <shortName evidence="7">AT-C</shortName>
        </alternativeName>
    </domain>
</protein>
<dbReference type="Gene3D" id="1.20.120.330">
    <property type="entry name" value="Nucleotidyltransferases domain 2"/>
    <property type="match status" value="2"/>
</dbReference>
<dbReference type="SUPFAM" id="SSF81593">
    <property type="entry name" value="Nucleotidyltransferase substrate binding subunit/domain"/>
    <property type="match status" value="2"/>
</dbReference>
<comment type="similarity">
    <text evidence="7">Belongs to the GlnE family.</text>
</comment>
<dbReference type="AlphaFoldDB" id="A0A231UWE3"/>
<dbReference type="EMBL" id="NBYO01000003">
    <property type="protein sequence ID" value="OXS99645.1"/>
    <property type="molecule type" value="Genomic_DNA"/>
</dbReference>
<dbReference type="InterPro" id="IPR013546">
    <property type="entry name" value="PII_UdlTrfase/GS_AdlTrfase"/>
</dbReference>
<dbReference type="GO" id="GO:0047388">
    <property type="term" value="F:[glutamine synthetase]-adenylyl-L-tyrosine phosphorylase activity"/>
    <property type="evidence" value="ECO:0007669"/>
    <property type="project" value="UniProtKB-EC"/>
</dbReference>
<keyword evidence="1 7" id="KW-0808">Transferase</keyword>
<keyword evidence="6 7" id="KW-0511">Multifunctional enzyme</keyword>
<dbReference type="PANTHER" id="PTHR30621">
    <property type="entry name" value="GLUTAMINE SYNTHETASE ADENYLYLTRANSFERASE"/>
    <property type="match status" value="1"/>
</dbReference>
<dbReference type="Pfam" id="PF03710">
    <property type="entry name" value="GlnE"/>
    <property type="match status" value="2"/>
</dbReference>
<dbReference type="NCBIfam" id="NF008292">
    <property type="entry name" value="PRK11072.1"/>
    <property type="match status" value="1"/>
</dbReference>
<evidence type="ECO:0000259" key="9">
    <source>
        <dbReference type="Pfam" id="PF08335"/>
    </source>
</evidence>
<dbReference type="InterPro" id="IPR043519">
    <property type="entry name" value="NT_sf"/>
</dbReference>
<reference evidence="11" key="1">
    <citation type="journal article" date="2017" name="Int. J. Syst. Evol. Microbiol.">
        <title>Notoacmeibacter marinus gen. nov., sp. nov., isolated from the gut of a limpet and proposal of Notoacmeibacteraceae fam. nov. in the order Rhizobiales of the class Alphaproteobacteria.</title>
        <authorList>
            <person name="Huang Z."/>
            <person name="Guo F."/>
            <person name="Lai Q."/>
        </authorList>
    </citation>
    <scope>NUCLEOTIDE SEQUENCE [LARGE SCALE GENOMIC DNA]</scope>
    <source>
        <strain evidence="11">XMTR2A4</strain>
    </source>
</reference>
<comment type="caution">
    <text evidence="10">The sequence shown here is derived from an EMBL/GenBank/DDBJ whole genome shotgun (WGS) entry which is preliminary data.</text>
</comment>
<comment type="catalytic activity">
    <reaction evidence="7">
        <text>[glutamine synthetase]-O(4)-(5'-adenylyl)-L-tyrosine + phosphate = [glutamine synthetase]-L-tyrosine + ADP</text>
        <dbReference type="Rhea" id="RHEA:43716"/>
        <dbReference type="Rhea" id="RHEA-COMP:10660"/>
        <dbReference type="Rhea" id="RHEA-COMP:10661"/>
        <dbReference type="ChEBI" id="CHEBI:43474"/>
        <dbReference type="ChEBI" id="CHEBI:46858"/>
        <dbReference type="ChEBI" id="CHEBI:83624"/>
        <dbReference type="ChEBI" id="CHEBI:456216"/>
        <dbReference type="EC" id="2.7.7.89"/>
    </reaction>
</comment>
<evidence type="ECO:0000256" key="1">
    <source>
        <dbReference type="ARBA" id="ARBA00022679"/>
    </source>
</evidence>
<evidence type="ECO:0000256" key="5">
    <source>
        <dbReference type="ARBA" id="ARBA00022842"/>
    </source>
</evidence>
<keyword evidence="11" id="KW-1185">Reference proteome</keyword>
<keyword evidence="5 7" id="KW-0460">Magnesium</keyword>
<dbReference type="EC" id="2.7.7.89" evidence="7"/>
<evidence type="ECO:0000256" key="4">
    <source>
        <dbReference type="ARBA" id="ARBA00022840"/>
    </source>
</evidence>
<dbReference type="GO" id="GO:0000287">
    <property type="term" value="F:magnesium ion binding"/>
    <property type="evidence" value="ECO:0007669"/>
    <property type="project" value="UniProtKB-UniRule"/>
</dbReference>
<dbReference type="InterPro" id="IPR005190">
    <property type="entry name" value="GlnE_rpt_dom"/>
</dbReference>
<dbReference type="GO" id="GO:0005524">
    <property type="term" value="F:ATP binding"/>
    <property type="evidence" value="ECO:0007669"/>
    <property type="project" value="UniProtKB-UniRule"/>
</dbReference>
<organism evidence="10 11">
    <name type="scientific">Notoacmeibacter marinus</name>
    <dbReference type="NCBI Taxonomy" id="1876515"/>
    <lineage>
        <taxon>Bacteria</taxon>
        <taxon>Pseudomonadati</taxon>
        <taxon>Pseudomonadota</taxon>
        <taxon>Alphaproteobacteria</taxon>
        <taxon>Hyphomicrobiales</taxon>
        <taxon>Notoacmeibacteraceae</taxon>
        <taxon>Notoacmeibacter</taxon>
    </lineage>
</organism>
<dbReference type="NCBIfam" id="NF010706">
    <property type="entry name" value="PRK14108.1"/>
    <property type="match status" value="1"/>
</dbReference>
<evidence type="ECO:0000313" key="11">
    <source>
        <dbReference type="Proteomes" id="UP000215405"/>
    </source>
</evidence>
<dbReference type="CDD" id="cd05401">
    <property type="entry name" value="NT_GlnE_GlnD_like"/>
    <property type="match status" value="2"/>
</dbReference>
<evidence type="ECO:0000256" key="2">
    <source>
        <dbReference type="ARBA" id="ARBA00022695"/>
    </source>
</evidence>
<dbReference type="EC" id="2.7.7.42" evidence="7"/>
<evidence type="ECO:0000256" key="6">
    <source>
        <dbReference type="ARBA" id="ARBA00023268"/>
    </source>
</evidence>
<keyword evidence="3 7" id="KW-0547">Nucleotide-binding</keyword>
<feature type="domain" description="Glutamate-ammonia ligase adenylyltransferase repeated" evidence="8">
    <location>
        <begin position="588"/>
        <end position="830"/>
    </location>
</feature>
<feature type="domain" description="Glutamate-ammonia ligase adenylyltransferase repeated" evidence="8">
    <location>
        <begin position="70"/>
        <end position="312"/>
    </location>
</feature>
<comment type="cofactor">
    <cofactor evidence="7">
        <name>Mg(2+)</name>
        <dbReference type="ChEBI" id="CHEBI:18420"/>
    </cofactor>
</comment>